<dbReference type="EMBL" id="AEEH01000061">
    <property type="protein sequence ID" value="EFM24385.1"/>
    <property type="molecule type" value="Genomic_DNA"/>
</dbReference>
<reference evidence="1 2" key="1">
    <citation type="submission" date="2010-07" db="EMBL/GenBank/DDBJ databases">
        <authorList>
            <person name="Muzny D."/>
            <person name="Qin X."/>
            <person name="Deng J."/>
            <person name="Jiang H."/>
            <person name="Liu Y."/>
            <person name="Qu J."/>
            <person name="Song X.-Z."/>
            <person name="Zhang L."/>
            <person name="Thornton R."/>
            <person name="Coyle M."/>
            <person name="Francisco L."/>
            <person name="Jackson L."/>
            <person name="Javaid M."/>
            <person name="Korchina V."/>
            <person name="Kovar C."/>
            <person name="Mata R."/>
            <person name="Mathew T."/>
            <person name="Ngo R."/>
            <person name="Nguyen L."/>
            <person name="Nguyen N."/>
            <person name="Okwuonu G."/>
            <person name="Ongeri F."/>
            <person name="Pham C."/>
            <person name="Simmons D."/>
            <person name="Wilczek-Boney K."/>
            <person name="Hale W."/>
            <person name="Jakkamsetti A."/>
            <person name="Pham P."/>
            <person name="Ruth R."/>
            <person name="San Lucas F."/>
            <person name="Warren J."/>
            <person name="Zhang J."/>
            <person name="Zhao Z."/>
            <person name="Zhou C."/>
            <person name="Zhu D."/>
            <person name="Lee S."/>
            <person name="Bess C."/>
            <person name="Blankenburg K."/>
            <person name="Forbes L."/>
            <person name="Fu Q."/>
            <person name="Gubbala S."/>
            <person name="Hirani K."/>
            <person name="Jayaseelan J.C."/>
            <person name="Lara F."/>
            <person name="Munidasa M."/>
            <person name="Palculict T."/>
            <person name="Patil S."/>
            <person name="Pu L.-L."/>
            <person name="Saada N."/>
            <person name="Tang L."/>
            <person name="Weissenberger G."/>
            <person name="Zhu Y."/>
            <person name="Hemphill L."/>
            <person name="Shang Y."/>
            <person name="Youmans B."/>
            <person name="Ayvaz T."/>
            <person name="Ross M."/>
            <person name="Santibanez J."/>
            <person name="Aqrawi P."/>
            <person name="Gross S."/>
            <person name="Joshi V."/>
            <person name="Fowler G."/>
            <person name="Nazareth L."/>
            <person name="Reid J."/>
            <person name="Worley K."/>
            <person name="Petrosino J."/>
            <person name="Highlander S."/>
            <person name="Gibbs R."/>
        </authorList>
    </citation>
    <scope>NUCLEOTIDE SEQUENCE [LARGE SCALE GENOMIC DNA]</scope>
    <source>
        <strain evidence="1 2">ATCC BAA-1640</strain>
    </source>
</reference>
<protein>
    <submittedName>
        <fullName evidence="1">Uncharacterized protein</fullName>
    </submittedName>
</protein>
<name>E0NP99_9FIRM</name>
<sequence length="45" mass="5204">MFYFFVCLKWVLGGLPVVEMVFFIKFQRNTVTLSISDEGAGVEWV</sequence>
<organism evidence="1 2">
    <name type="scientific">Peptoniphilus duerdenii ATCC BAA-1640</name>
    <dbReference type="NCBI Taxonomy" id="862517"/>
    <lineage>
        <taxon>Bacteria</taxon>
        <taxon>Bacillati</taxon>
        <taxon>Bacillota</taxon>
        <taxon>Tissierellia</taxon>
        <taxon>Tissierellales</taxon>
        <taxon>Peptoniphilaceae</taxon>
        <taxon>Peptoniphilus</taxon>
    </lineage>
</organism>
<dbReference type="AlphaFoldDB" id="E0NP99"/>
<gene>
    <name evidence="1" type="ORF">HMPREF9225_1988</name>
</gene>
<proteinExistence type="predicted"/>
<evidence type="ECO:0000313" key="1">
    <source>
        <dbReference type="EMBL" id="EFM24385.1"/>
    </source>
</evidence>
<keyword evidence="2" id="KW-1185">Reference proteome</keyword>
<dbReference type="HOGENOM" id="CLU_3203248_0_0_9"/>
<comment type="caution">
    <text evidence="1">The sequence shown here is derived from an EMBL/GenBank/DDBJ whole genome shotgun (WGS) entry which is preliminary data.</text>
</comment>
<accession>E0NP99</accession>
<dbReference type="Proteomes" id="UP000003280">
    <property type="component" value="Unassembled WGS sequence"/>
</dbReference>
<evidence type="ECO:0000313" key="2">
    <source>
        <dbReference type="Proteomes" id="UP000003280"/>
    </source>
</evidence>